<evidence type="ECO:0000313" key="1">
    <source>
        <dbReference type="EMBL" id="GIX77725.1"/>
    </source>
</evidence>
<comment type="caution">
    <text evidence="1">The sequence shown here is derived from an EMBL/GenBank/DDBJ whole genome shotgun (WGS) entry which is preliminary data.</text>
</comment>
<sequence>MYEKNSVGEPVRVNNVYTKIRNGDLLLSPYAVWEVKLAEATDKHSVQELDVYKDKVDLELAGQGSYVAGDVEELNFVDDEYKGIELQNYANQLCEF</sequence>
<keyword evidence="2" id="KW-1185">Reference proteome</keyword>
<organism evidence="1 2">
    <name type="scientific">Caerostris darwini</name>
    <dbReference type="NCBI Taxonomy" id="1538125"/>
    <lineage>
        <taxon>Eukaryota</taxon>
        <taxon>Metazoa</taxon>
        <taxon>Ecdysozoa</taxon>
        <taxon>Arthropoda</taxon>
        <taxon>Chelicerata</taxon>
        <taxon>Arachnida</taxon>
        <taxon>Araneae</taxon>
        <taxon>Araneomorphae</taxon>
        <taxon>Entelegynae</taxon>
        <taxon>Araneoidea</taxon>
        <taxon>Araneidae</taxon>
        <taxon>Caerostris</taxon>
    </lineage>
</organism>
<protein>
    <submittedName>
        <fullName evidence="1">Uncharacterized protein</fullName>
    </submittedName>
</protein>
<name>A0AAV4MZ21_9ARAC</name>
<proteinExistence type="predicted"/>
<dbReference type="EMBL" id="BPLQ01001046">
    <property type="protein sequence ID" value="GIX77725.1"/>
    <property type="molecule type" value="Genomic_DNA"/>
</dbReference>
<dbReference type="AlphaFoldDB" id="A0AAV4MZ21"/>
<evidence type="ECO:0000313" key="2">
    <source>
        <dbReference type="Proteomes" id="UP001054837"/>
    </source>
</evidence>
<reference evidence="1 2" key="1">
    <citation type="submission" date="2021-06" db="EMBL/GenBank/DDBJ databases">
        <title>Caerostris darwini draft genome.</title>
        <authorList>
            <person name="Kono N."/>
            <person name="Arakawa K."/>
        </authorList>
    </citation>
    <scope>NUCLEOTIDE SEQUENCE [LARGE SCALE GENOMIC DNA]</scope>
</reference>
<dbReference type="Proteomes" id="UP001054837">
    <property type="component" value="Unassembled WGS sequence"/>
</dbReference>
<gene>
    <name evidence="1" type="ORF">CDAR_303371</name>
</gene>
<accession>A0AAV4MZ21</accession>